<dbReference type="GeneID" id="77729857"/>
<evidence type="ECO:0000313" key="5">
    <source>
        <dbReference type="Proteomes" id="UP001164286"/>
    </source>
</evidence>
<sequence length="353" mass="36918">MLSSLVTLLPLLALVSATPIAKRDASRLIESGRNGGFCLSVEGGRAAVAAGKVTDGTPVVTLGCQAASFWDISRGSGSIVVSGTIYAFDIGLTPGNNGPVKVWTSYPTSTQQTWYLTDDNRIAQTGGFQCLDQGDNGPQTYECTTGNTNQVWNVRFNDPPPTPSASASSSASASASSTVPPVPLPTPTDILPTVPKNPSIVKDIAGLGQRLRPLGREDLCVTVAGGYAGIGARVGIAGCFGNGDTFTDLQLFDLPAEGTAGPVRLHSQPQLCLDAGDNPANGIGGKIWTCYEGLAQQQWLFSGSTLRTANNQCFDVVKESGPNNQKPYGTQADTQTWECSTNGDPYQSFHVLV</sequence>
<dbReference type="SMART" id="SM00458">
    <property type="entry name" value="RICIN"/>
    <property type="match status" value="2"/>
</dbReference>
<name>A0AA38HDP7_9TREE</name>
<dbReference type="InterPro" id="IPR000772">
    <property type="entry name" value="Ricin_B_lectin"/>
</dbReference>
<feature type="region of interest" description="Disordered" evidence="1">
    <location>
        <begin position="154"/>
        <end position="194"/>
    </location>
</feature>
<evidence type="ECO:0000313" key="4">
    <source>
        <dbReference type="EMBL" id="KAI9639257.1"/>
    </source>
</evidence>
<feature type="signal peptide" evidence="2">
    <location>
        <begin position="1"/>
        <end position="17"/>
    </location>
</feature>
<feature type="domain" description="Ricin B lectin" evidence="3">
    <location>
        <begin position="208"/>
        <end position="352"/>
    </location>
</feature>
<feature type="chain" id="PRO_5041439776" description="Ricin B lectin domain-containing protein" evidence="2">
    <location>
        <begin position="18"/>
        <end position="353"/>
    </location>
</feature>
<organism evidence="4 5">
    <name type="scientific">Dioszegia hungarica</name>
    <dbReference type="NCBI Taxonomy" id="4972"/>
    <lineage>
        <taxon>Eukaryota</taxon>
        <taxon>Fungi</taxon>
        <taxon>Dikarya</taxon>
        <taxon>Basidiomycota</taxon>
        <taxon>Agaricomycotina</taxon>
        <taxon>Tremellomycetes</taxon>
        <taxon>Tremellales</taxon>
        <taxon>Bulleribasidiaceae</taxon>
        <taxon>Dioszegia</taxon>
    </lineage>
</organism>
<evidence type="ECO:0000256" key="1">
    <source>
        <dbReference type="SAM" id="MobiDB-lite"/>
    </source>
</evidence>
<evidence type="ECO:0000259" key="3">
    <source>
        <dbReference type="SMART" id="SM00458"/>
    </source>
</evidence>
<accession>A0AA38HDP7</accession>
<dbReference type="PROSITE" id="PS50231">
    <property type="entry name" value="RICIN_B_LECTIN"/>
    <property type="match status" value="2"/>
</dbReference>
<comment type="caution">
    <text evidence="4">The sequence shown here is derived from an EMBL/GenBank/DDBJ whole genome shotgun (WGS) entry which is preliminary data.</text>
</comment>
<keyword evidence="2" id="KW-0732">Signal</keyword>
<dbReference type="RefSeq" id="XP_052949034.1">
    <property type="nucleotide sequence ID" value="XM_053090652.1"/>
</dbReference>
<dbReference type="InterPro" id="IPR035992">
    <property type="entry name" value="Ricin_B-like_lectins"/>
</dbReference>
<keyword evidence="5" id="KW-1185">Reference proteome</keyword>
<dbReference type="Proteomes" id="UP001164286">
    <property type="component" value="Unassembled WGS sequence"/>
</dbReference>
<proteinExistence type="predicted"/>
<dbReference type="CDD" id="cd00161">
    <property type="entry name" value="beta-trefoil_Ricin-like"/>
    <property type="match status" value="1"/>
</dbReference>
<feature type="compositionally biased region" description="Low complexity" evidence="1">
    <location>
        <begin position="164"/>
        <end position="179"/>
    </location>
</feature>
<protein>
    <recommendedName>
        <fullName evidence="3">Ricin B lectin domain-containing protein</fullName>
    </recommendedName>
</protein>
<dbReference type="AlphaFoldDB" id="A0AA38HDP7"/>
<feature type="domain" description="Ricin B lectin" evidence="3">
    <location>
        <begin position="25"/>
        <end position="155"/>
    </location>
</feature>
<dbReference type="SUPFAM" id="SSF50370">
    <property type="entry name" value="Ricin B-like lectins"/>
    <property type="match status" value="2"/>
</dbReference>
<evidence type="ECO:0000256" key="2">
    <source>
        <dbReference type="SAM" id="SignalP"/>
    </source>
</evidence>
<dbReference type="Gene3D" id="2.80.10.50">
    <property type="match status" value="2"/>
</dbReference>
<dbReference type="Pfam" id="PF00652">
    <property type="entry name" value="Ricin_B_lectin"/>
    <property type="match status" value="2"/>
</dbReference>
<gene>
    <name evidence="4" type="ORF">MKK02DRAFT_39553</name>
</gene>
<reference evidence="4" key="1">
    <citation type="journal article" date="2022" name="G3 (Bethesda)">
        <title>High quality genome of the basidiomycete yeast Dioszegia hungarica PDD-24b-2 isolated from cloud water.</title>
        <authorList>
            <person name="Jarrige D."/>
            <person name="Haridas S."/>
            <person name="Bleykasten-Grosshans C."/>
            <person name="Joly M."/>
            <person name="Nadalig T."/>
            <person name="Sancelme M."/>
            <person name="Vuilleumier S."/>
            <person name="Grigoriev I.V."/>
            <person name="Amato P."/>
            <person name="Bringel F."/>
        </authorList>
    </citation>
    <scope>NUCLEOTIDE SEQUENCE</scope>
    <source>
        <strain evidence="4">PDD-24b-2</strain>
    </source>
</reference>
<dbReference type="EMBL" id="JAKWFO010000001">
    <property type="protein sequence ID" value="KAI9639257.1"/>
    <property type="molecule type" value="Genomic_DNA"/>
</dbReference>